<reference evidence="2 3" key="1">
    <citation type="submission" date="2016-07" db="EMBL/GenBank/DDBJ databases">
        <title>Pervasive Adenine N6-methylation of Active Genes in Fungi.</title>
        <authorList>
            <consortium name="DOE Joint Genome Institute"/>
            <person name="Mondo S.J."/>
            <person name="Dannebaum R.O."/>
            <person name="Kuo R.C."/>
            <person name="Labutti K."/>
            <person name="Haridas S."/>
            <person name="Kuo A."/>
            <person name="Salamov A."/>
            <person name="Ahrendt S.R."/>
            <person name="Lipzen A."/>
            <person name="Sullivan W."/>
            <person name="Andreopoulos W.B."/>
            <person name="Clum A."/>
            <person name="Lindquist E."/>
            <person name="Daum C."/>
            <person name="Ramamoorthy G.K."/>
            <person name="Gryganskyi A."/>
            <person name="Culley D."/>
            <person name="Magnuson J.K."/>
            <person name="James T.Y."/>
            <person name="O'Malley M.A."/>
            <person name="Stajich J.E."/>
            <person name="Spatafora J.W."/>
            <person name="Visel A."/>
            <person name="Grigoriev I.V."/>
        </authorList>
    </citation>
    <scope>NUCLEOTIDE SEQUENCE [LARGE SCALE GENOMIC DNA]</scope>
    <source>
        <strain evidence="2 3">JEL800</strain>
    </source>
</reference>
<evidence type="ECO:0000313" key="3">
    <source>
        <dbReference type="Proteomes" id="UP000193642"/>
    </source>
</evidence>
<feature type="domain" description="SAP" evidence="1">
    <location>
        <begin position="41"/>
        <end position="72"/>
    </location>
</feature>
<dbReference type="Gene3D" id="1.10.720.30">
    <property type="entry name" value="SAP domain"/>
    <property type="match status" value="1"/>
</dbReference>
<protein>
    <recommendedName>
        <fullName evidence="1">SAP domain-containing protein</fullName>
    </recommendedName>
</protein>
<evidence type="ECO:0000259" key="1">
    <source>
        <dbReference type="Pfam" id="PF02037"/>
    </source>
</evidence>
<dbReference type="Pfam" id="PF02037">
    <property type="entry name" value="SAP"/>
    <property type="match status" value="1"/>
</dbReference>
<evidence type="ECO:0000313" key="2">
    <source>
        <dbReference type="EMBL" id="ORY45555.1"/>
    </source>
</evidence>
<keyword evidence="3" id="KW-1185">Reference proteome</keyword>
<proteinExistence type="predicted"/>
<dbReference type="SUPFAM" id="SSF68906">
    <property type="entry name" value="SAP domain"/>
    <property type="match status" value="1"/>
</dbReference>
<dbReference type="EMBL" id="MCGO01000019">
    <property type="protein sequence ID" value="ORY45555.1"/>
    <property type="molecule type" value="Genomic_DNA"/>
</dbReference>
<comment type="caution">
    <text evidence="2">The sequence shown here is derived from an EMBL/GenBank/DDBJ whole genome shotgun (WGS) entry which is preliminary data.</text>
</comment>
<gene>
    <name evidence="2" type="ORF">BCR33DRAFT_716230</name>
</gene>
<dbReference type="OrthoDB" id="10533658at2759"/>
<dbReference type="InterPro" id="IPR003034">
    <property type="entry name" value="SAP_dom"/>
</dbReference>
<accession>A0A1Y2CGW3</accession>
<organism evidence="2 3">
    <name type="scientific">Rhizoclosmatium globosum</name>
    <dbReference type="NCBI Taxonomy" id="329046"/>
    <lineage>
        <taxon>Eukaryota</taxon>
        <taxon>Fungi</taxon>
        <taxon>Fungi incertae sedis</taxon>
        <taxon>Chytridiomycota</taxon>
        <taxon>Chytridiomycota incertae sedis</taxon>
        <taxon>Chytridiomycetes</taxon>
        <taxon>Chytridiales</taxon>
        <taxon>Chytriomycetaceae</taxon>
        <taxon>Rhizoclosmatium</taxon>
    </lineage>
</organism>
<dbReference type="InterPro" id="IPR036361">
    <property type="entry name" value="SAP_dom_sf"/>
</dbReference>
<feature type="non-terminal residue" evidence="2">
    <location>
        <position position="1"/>
    </location>
</feature>
<feature type="non-terminal residue" evidence="2">
    <location>
        <position position="258"/>
    </location>
</feature>
<sequence length="258" mass="29131">ATSTPKRAKKNKENTSDAFACSDDLLRWLDSNTIHAELRDKRTTDALKQLCRENNLPVSGPKYALVARLIEHAKEGKKKREEKLLINSFNETSNHSTETQHLLDFYKVKTFSAANNLFHKKYQASKKLKSFEDQLAVLTGASKGFDMHLLSVLEGPRAGYYNGKYSEDGIDAQNDVAACWKEFLLSFESMEMSVEDFEKAIVAGSFVSKCDDYGFDPYFKLIGHELVKALEEKGKQILLKYSTNMSSFHPHAVVVDVS</sequence>
<dbReference type="AlphaFoldDB" id="A0A1Y2CGW3"/>
<name>A0A1Y2CGW3_9FUNG</name>
<dbReference type="Proteomes" id="UP000193642">
    <property type="component" value="Unassembled WGS sequence"/>
</dbReference>